<protein>
    <recommendedName>
        <fullName evidence="1">F-box domain-containing protein</fullName>
    </recommendedName>
</protein>
<dbReference type="Proteomes" id="UP000027265">
    <property type="component" value="Unassembled WGS sequence"/>
</dbReference>
<proteinExistence type="predicted"/>
<dbReference type="HOGENOM" id="CLU_1115897_0_0_1"/>
<dbReference type="InterPro" id="IPR036047">
    <property type="entry name" value="F-box-like_dom_sf"/>
</dbReference>
<name>A0A067Q6Y7_9AGAM</name>
<dbReference type="AlphaFoldDB" id="A0A067Q6Y7"/>
<dbReference type="OrthoDB" id="3232239at2759"/>
<feature type="domain" description="F-box" evidence="1">
    <location>
        <begin position="12"/>
        <end position="54"/>
    </location>
</feature>
<organism evidence="2 3">
    <name type="scientific">Jaapia argillacea MUCL 33604</name>
    <dbReference type="NCBI Taxonomy" id="933084"/>
    <lineage>
        <taxon>Eukaryota</taxon>
        <taxon>Fungi</taxon>
        <taxon>Dikarya</taxon>
        <taxon>Basidiomycota</taxon>
        <taxon>Agaricomycotina</taxon>
        <taxon>Agaricomycetes</taxon>
        <taxon>Agaricomycetidae</taxon>
        <taxon>Jaapiales</taxon>
        <taxon>Jaapiaceae</taxon>
        <taxon>Jaapia</taxon>
    </lineage>
</organism>
<gene>
    <name evidence="2" type="ORF">JAAARDRAFT_657071</name>
</gene>
<keyword evidence="3" id="KW-1185">Reference proteome</keyword>
<evidence type="ECO:0000313" key="2">
    <source>
        <dbReference type="EMBL" id="KDQ59252.1"/>
    </source>
</evidence>
<reference evidence="3" key="1">
    <citation type="journal article" date="2014" name="Proc. Natl. Acad. Sci. U.S.A.">
        <title>Extensive sampling of basidiomycete genomes demonstrates inadequacy of the white-rot/brown-rot paradigm for wood decay fungi.</title>
        <authorList>
            <person name="Riley R."/>
            <person name="Salamov A.A."/>
            <person name="Brown D.W."/>
            <person name="Nagy L.G."/>
            <person name="Floudas D."/>
            <person name="Held B.W."/>
            <person name="Levasseur A."/>
            <person name="Lombard V."/>
            <person name="Morin E."/>
            <person name="Otillar R."/>
            <person name="Lindquist E.A."/>
            <person name="Sun H."/>
            <person name="LaButti K.M."/>
            <person name="Schmutz J."/>
            <person name="Jabbour D."/>
            <person name="Luo H."/>
            <person name="Baker S.E."/>
            <person name="Pisabarro A.G."/>
            <person name="Walton J.D."/>
            <person name="Blanchette R.A."/>
            <person name="Henrissat B."/>
            <person name="Martin F."/>
            <person name="Cullen D."/>
            <person name="Hibbett D.S."/>
            <person name="Grigoriev I.V."/>
        </authorList>
    </citation>
    <scope>NUCLEOTIDE SEQUENCE [LARGE SCALE GENOMIC DNA]</scope>
    <source>
        <strain evidence="3">MUCL 33604</strain>
    </source>
</reference>
<dbReference type="InParanoid" id="A0A067Q6Y7"/>
<dbReference type="Pfam" id="PF12937">
    <property type="entry name" value="F-box-like"/>
    <property type="match status" value="1"/>
</dbReference>
<dbReference type="InterPro" id="IPR001810">
    <property type="entry name" value="F-box_dom"/>
</dbReference>
<dbReference type="SUPFAM" id="SSF81383">
    <property type="entry name" value="F-box domain"/>
    <property type="match status" value="1"/>
</dbReference>
<dbReference type="EMBL" id="KL197716">
    <property type="protein sequence ID" value="KDQ59252.1"/>
    <property type="molecule type" value="Genomic_DNA"/>
</dbReference>
<evidence type="ECO:0000259" key="1">
    <source>
        <dbReference type="Pfam" id="PF12937"/>
    </source>
</evidence>
<sequence>MSQSRSRTGGIQLPPELRLSIFDLVETKDLAALCLVSKTLQEEAETILYRYIVISNISDGERLVSWCRAVVGRPWRAISVRGLKFPTHFKLPDPSHVTSTSEVHDSIAQAFRSLPNLQALQIERGGGSHPSLLPSTFDHCTFSLDELIGDLPGFSTGDIWKLLSLHPNMRYWVPGNTLAAAISPMPADVVPHLRDCLLAARNPLRPSAVSRYAYRVVLYPLSPYDTFISCGSRRRHLATRTGTSSLHCI</sequence>
<evidence type="ECO:0000313" key="3">
    <source>
        <dbReference type="Proteomes" id="UP000027265"/>
    </source>
</evidence>
<accession>A0A067Q6Y7</accession>